<dbReference type="EMBL" id="PJTB01000035">
    <property type="protein sequence ID" value="PWX36004.1"/>
    <property type="molecule type" value="Genomic_DNA"/>
</dbReference>
<organism evidence="2 3">
    <name type="scientific">Clostridium perfringens</name>
    <dbReference type="NCBI Taxonomy" id="1502"/>
    <lineage>
        <taxon>Bacteria</taxon>
        <taxon>Bacillati</taxon>
        <taxon>Bacillota</taxon>
        <taxon>Clostridia</taxon>
        <taxon>Eubacteriales</taxon>
        <taxon>Clostridiaceae</taxon>
        <taxon>Clostridium</taxon>
    </lineage>
</organism>
<sequence>MIDSLIIKSDIYRKKENELKEKDNKIEYLSSALEEFKRAVDLKDDEIKILKGSIESLSKKLNKFNEFLNLIMIMNEIKKFKDSFLSHSKITKNETMFHDKDKIYINKKFLEENFFKTYQNMIFKDKLHLLKLLNLIEVSEKSRFTKKVFVNGKYKRMIVFDRHILDFYYNLCSC</sequence>
<evidence type="ECO:0000313" key="2">
    <source>
        <dbReference type="EMBL" id="PWX36004.1"/>
    </source>
</evidence>
<accession>A0AB37C069</accession>
<feature type="coiled-coil region" evidence="1">
    <location>
        <begin position="12"/>
        <end position="39"/>
    </location>
</feature>
<dbReference type="Proteomes" id="UP000247117">
    <property type="component" value="Unassembled WGS sequence"/>
</dbReference>
<proteinExistence type="predicted"/>
<protein>
    <submittedName>
        <fullName evidence="2">Uncharacterized protein</fullName>
    </submittedName>
</protein>
<dbReference type="AlphaFoldDB" id="A0AB37C069"/>
<keyword evidence="1" id="KW-0175">Coiled coil</keyword>
<dbReference type="RefSeq" id="WP_078234332.1">
    <property type="nucleotide sequence ID" value="NZ_CATNXG010000029.1"/>
</dbReference>
<comment type="caution">
    <text evidence="2">The sequence shown here is derived from an EMBL/GenBank/DDBJ whole genome shotgun (WGS) entry which is preliminary data.</text>
</comment>
<evidence type="ECO:0000256" key="1">
    <source>
        <dbReference type="SAM" id="Coils"/>
    </source>
</evidence>
<gene>
    <name evidence="2" type="ORF">CYK91_16620</name>
</gene>
<reference evidence="2 3" key="1">
    <citation type="journal article" date="2018" name="BMC Genomics">
        <title>Whole genome analysis reveals the diversity and evolutionary relationships between necrotic enteritis-causing strains of Clostridium perfringens.</title>
        <authorList>
            <person name="Lacey J.A."/>
            <person name="Allnutt T.R."/>
            <person name="Vezina B."/>
            <person name="Van T.T.H."/>
            <person name="Stent T."/>
            <person name="Han X."/>
            <person name="Rood J.I."/>
            <person name="Wade B."/>
            <person name="Keyburn A.L."/>
            <person name="Seeman T."/>
            <person name="Chen H."/>
            <person name="Haring V."/>
            <person name="Johanesen P.A."/>
            <person name="Lyras D."/>
            <person name="Moore R.J."/>
        </authorList>
    </citation>
    <scope>NUCLEOTIDE SEQUENCE [LARGE SCALE GENOMIC DNA]</scope>
    <source>
        <strain evidence="2 3">EUR-NE15</strain>
    </source>
</reference>
<evidence type="ECO:0000313" key="3">
    <source>
        <dbReference type="Proteomes" id="UP000247117"/>
    </source>
</evidence>
<name>A0AB37C069_CLOPF</name>